<dbReference type="AlphaFoldDB" id="A0A2U3ALF4"/>
<feature type="transmembrane region" description="Helical" evidence="6">
    <location>
        <begin position="168"/>
        <end position="188"/>
    </location>
</feature>
<comment type="caution">
    <text evidence="8">The sequence shown here is derived from an EMBL/GenBank/DDBJ whole genome shotgun (WGS) entry which is preliminary data.</text>
</comment>
<comment type="subcellular location">
    <subcellularLocation>
        <location evidence="1">Cell membrane</location>
        <topology evidence="1">Multi-pass membrane protein</topology>
    </subcellularLocation>
</comment>
<evidence type="ECO:0000259" key="7">
    <source>
        <dbReference type="PROSITE" id="PS50850"/>
    </source>
</evidence>
<keyword evidence="3 6" id="KW-0812">Transmembrane</keyword>
<evidence type="ECO:0000313" key="8">
    <source>
        <dbReference type="EMBL" id="PWI25378.1"/>
    </source>
</evidence>
<feature type="transmembrane region" description="Helical" evidence="6">
    <location>
        <begin position="276"/>
        <end position="294"/>
    </location>
</feature>
<feature type="domain" description="Major facilitator superfamily (MFS) profile" evidence="7">
    <location>
        <begin position="10"/>
        <end position="390"/>
    </location>
</feature>
<keyword evidence="4 6" id="KW-1133">Transmembrane helix</keyword>
<gene>
    <name evidence="8" type="ORF">DEX24_08550</name>
</gene>
<dbReference type="GO" id="GO:0022857">
    <property type="term" value="F:transmembrane transporter activity"/>
    <property type="evidence" value="ECO:0007669"/>
    <property type="project" value="InterPro"/>
</dbReference>
<keyword evidence="5 6" id="KW-0472">Membrane</keyword>
<dbReference type="InterPro" id="IPR036259">
    <property type="entry name" value="MFS_trans_sf"/>
</dbReference>
<dbReference type="PROSITE" id="PS50850">
    <property type="entry name" value="MFS"/>
    <property type="match status" value="1"/>
</dbReference>
<feature type="transmembrane region" description="Helical" evidence="6">
    <location>
        <begin position="133"/>
        <end position="156"/>
    </location>
</feature>
<dbReference type="Pfam" id="PF07690">
    <property type="entry name" value="MFS_1"/>
    <property type="match status" value="1"/>
</dbReference>
<evidence type="ECO:0000256" key="6">
    <source>
        <dbReference type="SAM" id="Phobius"/>
    </source>
</evidence>
<dbReference type="EMBL" id="QFVR01000009">
    <property type="protein sequence ID" value="PWI25378.1"/>
    <property type="molecule type" value="Genomic_DNA"/>
</dbReference>
<proteinExistence type="predicted"/>
<dbReference type="Gene3D" id="1.20.1250.20">
    <property type="entry name" value="MFS general substrate transporter like domains"/>
    <property type="match status" value="2"/>
</dbReference>
<feature type="transmembrane region" description="Helical" evidence="6">
    <location>
        <begin position="300"/>
        <end position="323"/>
    </location>
</feature>
<keyword evidence="2" id="KW-0813">Transport</keyword>
<dbReference type="RefSeq" id="WP_109306007.1">
    <property type="nucleotide sequence ID" value="NZ_BJUF01000033.1"/>
</dbReference>
<feature type="transmembrane region" description="Helical" evidence="6">
    <location>
        <begin position="50"/>
        <end position="68"/>
    </location>
</feature>
<protein>
    <submittedName>
        <fullName evidence="8">MFS transporter</fullName>
    </submittedName>
</protein>
<reference evidence="8 9" key="1">
    <citation type="submission" date="2018-05" db="EMBL/GenBank/DDBJ databases">
        <title>Kurthia sibirica genome sequence.</title>
        <authorList>
            <person name="Maclea K.S."/>
            <person name="Goen A.E."/>
        </authorList>
    </citation>
    <scope>NUCLEOTIDE SEQUENCE [LARGE SCALE GENOMIC DNA]</scope>
    <source>
        <strain evidence="8 9">ATCC 49154</strain>
    </source>
</reference>
<dbReference type="OrthoDB" id="9797740at2"/>
<dbReference type="SUPFAM" id="SSF103473">
    <property type="entry name" value="MFS general substrate transporter"/>
    <property type="match status" value="1"/>
</dbReference>
<feature type="transmembrane region" description="Helical" evidence="6">
    <location>
        <begin position="364"/>
        <end position="386"/>
    </location>
</feature>
<feature type="transmembrane region" description="Helical" evidence="6">
    <location>
        <begin position="209"/>
        <end position="233"/>
    </location>
</feature>
<dbReference type="Proteomes" id="UP000245938">
    <property type="component" value="Unassembled WGS sequence"/>
</dbReference>
<organism evidence="8 9">
    <name type="scientific">Kurthia sibirica</name>
    <dbReference type="NCBI Taxonomy" id="202750"/>
    <lineage>
        <taxon>Bacteria</taxon>
        <taxon>Bacillati</taxon>
        <taxon>Bacillota</taxon>
        <taxon>Bacilli</taxon>
        <taxon>Bacillales</taxon>
        <taxon>Caryophanaceae</taxon>
        <taxon>Kurthia</taxon>
    </lineage>
</organism>
<dbReference type="CDD" id="cd17339">
    <property type="entry name" value="MFS_NIMT_CynX_like"/>
    <property type="match status" value="1"/>
</dbReference>
<dbReference type="InterPro" id="IPR011701">
    <property type="entry name" value="MFS"/>
</dbReference>
<feature type="transmembrane region" description="Helical" evidence="6">
    <location>
        <begin position="100"/>
        <end position="121"/>
    </location>
</feature>
<feature type="transmembrane region" description="Helical" evidence="6">
    <location>
        <begin position="335"/>
        <end position="358"/>
    </location>
</feature>
<feature type="transmembrane region" description="Helical" evidence="6">
    <location>
        <begin position="245"/>
        <end position="264"/>
    </location>
</feature>
<evidence type="ECO:0000313" key="9">
    <source>
        <dbReference type="Proteomes" id="UP000245938"/>
    </source>
</evidence>
<dbReference type="InterPro" id="IPR052524">
    <property type="entry name" value="MFS_Cyanate_Porter"/>
</dbReference>
<feature type="transmembrane region" description="Helical" evidence="6">
    <location>
        <begin position="75"/>
        <end position="94"/>
    </location>
</feature>
<name>A0A2U3ALF4_9BACL</name>
<evidence type="ECO:0000256" key="5">
    <source>
        <dbReference type="ARBA" id="ARBA00023136"/>
    </source>
</evidence>
<dbReference type="PANTHER" id="PTHR23523">
    <property type="match status" value="1"/>
</dbReference>
<evidence type="ECO:0000256" key="2">
    <source>
        <dbReference type="ARBA" id="ARBA00022448"/>
    </source>
</evidence>
<evidence type="ECO:0000256" key="1">
    <source>
        <dbReference type="ARBA" id="ARBA00004651"/>
    </source>
</evidence>
<dbReference type="PANTHER" id="PTHR23523:SF2">
    <property type="entry name" value="2-NITROIMIDAZOLE TRANSPORTER"/>
    <property type="match status" value="1"/>
</dbReference>
<dbReference type="GO" id="GO:0005886">
    <property type="term" value="C:plasma membrane"/>
    <property type="evidence" value="ECO:0007669"/>
    <property type="project" value="UniProtKB-SubCell"/>
</dbReference>
<evidence type="ECO:0000256" key="3">
    <source>
        <dbReference type="ARBA" id="ARBA00022692"/>
    </source>
</evidence>
<dbReference type="InterPro" id="IPR020846">
    <property type="entry name" value="MFS_dom"/>
</dbReference>
<sequence length="392" mass="42792">MLFHINKKTSLWLLVAGIILISSNMRAPLTSVGPLIGQIKNELLISNSIAGLITTAPLIAFALFSPFVPTLARRFGMEWILLFAVIMLTVGIFLRSLFELSFLFIGTIILGLAIASLNVLLPSFIKQEFPHKIGLMIGVYSISMNLFGAIAAGISIPIAHQSNYHFSLGIWAILGIISIFVWLPQVVFQQKKTVSRTMSTVTSPLWRSPIAWQVTIYMGLQSFMFYVSVAWLPEILISRGLSNETAGWALTVLQVALLPLTFIIPIIAGKMRDQRILVLIGGFSMLIGLFGLLVSNASTVFLWVIFLGIGIGCAFGLAMMFFGLRTRNATQAAQLSAMAQSIGYLLAAVGPIVFGFLFDTLHNWIIPIYLLIGAAVVLIVVGLGAAKERFVK</sequence>
<keyword evidence="9" id="KW-1185">Reference proteome</keyword>
<accession>A0A2U3ALF4</accession>
<evidence type="ECO:0000256" key="4">
    <source>
        <dbReference type="ARBA" id="ARBA00022989"/>
    </source>
</evidence>